<feature type="non-terminal residue" evidence="1">
    <location>
        <position position="1"/>
    </location>
</feature>
<dbReference type="Proteomes" id="UP000886998">
    <property type="component" value="Unassembled WGS sequence"/>
</dbReference>
<organism evidence="1 2">
    <name type="scientific">Trichonephila inaurata madagascariensis</name>
    <dbReference type="NCBI Taxonomy" id="2747483"/>
    <lineage>
        <taxon>Eukaryota</taxon>
        <taxon>Metazoa</taxon>
        <taxon>Ecdysozoa</taxon>
        <taxon>Arthropoda</taxon>
        <taxon>Chelicerata</taxon>
        <taxon>Arachnida</taxon>
        <taxon>Araneae</taxon>
        <taxon>Araneomorphae</taxon>
        <taxon>Entelegynae</taxon>
        <taxon>Araneoidea</taxon>
        <taxon>Nephilidae</taxon>
        <taxon>Trichonephila</taxon>
        <taxon>Trichonephila inaurata</taxon>
    </lineage>
</organism>
<protein>
    <submittedName>
        <fullName evidence="1">Uncharacterized protein</fullName>
    </submittedName>
</protein>
<dbReference type="EMBL" id="BMAV01020257">
    <property type="protein sequence ID" value="GFY73650.1"/>
    <property type="molecule type" value="Genomic_DNA"/>
</dbReference>
<sequence length="68" mass="7834">MNREMNFQSSFSQQLDLLESEGRYLEMSNCILNMMVKNVDLSPLAGKIIKFLAIPYPPCKKVLYAFLT</sequence>
<dbReference type="OrthoDB" id="10254310at2759"/>
<evidence type="ECO:0000313" key="1">
    <source>
        <dbReference type="EMBL" id="GFY73650.1"/>
    </source>
</evidence>
<reference evidence="1" key="1">
    <citation type="submission" date="2020-08" db="EMBL/GenBank/DDBJ databases">
        <title>Multicomponent nature underlies the extraordinary mechanical properties of spider dragline silk.</title>
        <authorList>
            <person name="Kono N."/>
            <person name="Nakamura H."/>
            <person name="Mori M."/>
            <person name="Yoshida Y."/>
            <person name="Ohtoshi R."/>
            <person name="Malay A.D."/>
            <person name="Moran D.A.P."/>
            <person name="Tomita M."/>
            <person name="Numata K."/>
            <person name="Arakawa K."/>
        </authorList>
    </citation>
    <scope>NUCLEOTIDE SEQUENCE</scope>
</reference>
<accession>A0A8X6YMN4</accession>
<keyword evidence="2" id="KW-1185">Reference proteome</keyword>
<dbReference type="AlphaFoldDB" id="A0A8X6YMN4"/>
<gene>
    <name evidence="1" type="ORF">TNIN_188791</name>
</gene>
<name>A0A8X6YMN4_9ARAC</name>
<evidence type="ECO:0000313" key="2">
    <source>
        <dbReference type="Proteomes" id="UP000886998"/>
    </source>
</evidence>
<comment type="caution">
    <text evidence="1">The sequence shown here is derived from an EMBL/GenBank/DDBJ whole genome shotgun (WGS) entry which is preliminary data.</text>
</comment>
<proteinExistence type="predicted"/>